<keyword evidence="2 14" id="KW-0540">Nuclease</keyword>
<dbReference type="GO" id="GO:0006260">
    <property type="term" value="P:DNA replication"/>
    <property type="evidence" value="ECO:0007669"/>
    <property type="project" value="InterPro"/>
</dbReference>
<dbReference type="InterPro" id="IPR010614">
    <property type="entry name" value="RAD3-like_helicase_DEAD"/>
</dbReference>
<dbReference type="EC" id="3.1.-.-" evidence="14 15"/>
<comment type="function">
    <text evidence="14 15">3'-5' exonuclease.</text>
</comment>
<dbReference type="InterPro" id="IPR027417">
    <property type="entry name" value="P-loop_NTPase"/>
</dbReference>
<comment type="catalytic activity">
    <reaction evidence="13">
        <text>ATP + H2O = ADP + phosphate + H(+)</text>
        <dbReference type="Rhea" id="RHEA:13065"/>
        <dbReference type="ChEBI" id="CHEBI:15377"/>
        <dbReference type="ChEBI" id="CHEBI:15378"/>
        <dbReference type="ChEBI" id="CHEBI:30616"/>
        <dbReference type="ChEBI" id="CHEBI:43474"/>
        <dbReference type="ChEBI" id="CHEBI:456216"/>
        <dbReference type="EC" id="5.6.2.3"/>
    </reaction>
</comment>
<accession>A0A5C6W9T6</accession>
<protein>
    <recommendedName>
        <fullName evidence="14 15">3'-5' exonuclease DinG</fullName>
        <ecNumber evidence="14 15">3.1.-.-</ecNumber>
    </recommendedName>
</protein>
<dbReference type="SUPFAM" id="SSF52540">
    <property type="entry name" value="P-loop containing nucleoside triphosphate hydrolases"/>
    <property type="match status" value="1"/>
</dbReference>
<dbReference type="SMART" id="SM00487">
    <property type="entry name" value="DEXDc"/>
    <property type="match status" value="1"/>
</dbReference>
<dbReference type="Pfam" id="PF00270">
    <property type="entry name" value="DEAD"/>
    <property type="match status" value="1"/>
</dbReference>
<evidence type="ECO:0000256" key="12">
    <source>
        <dbReference type="ARBA" id="ARBA00023235"/>
    </source>
</evidence>
<dbReference type="InterPro" id="IPR045028">
    <property type="entry name" value="DinG/Rad3-like"/>
</dbReference>
<dbReference type="InterPro" id="IPR013520">
    <property type="entry name" value="Ribonucl_H"/>
</dbReference>
<dbReference type="SMART" id="SM00491">
    <property type="entry name" value="HELICc2"/>
    <property type="match status" value="1"/>
</dbReference>
<organism evidence="18 19">
    <name type="scientific">Metabacillus litoralis</name>
    <dbReference type="NCBI Taxonomy" id="152268"/>
    <lineage>
        <taxon>Bacteria</taxon>
        <taxon>Bacillati</taxon>
        <taxon>Bacillota</taxon>
        <taxon>Bacilli</taxon>
        <taxon>Bacillales</taxon>
        <taxon>Bacillaceae</taxon>
        <taxon>Metabacillus</taxon>
    </lineage>
</organism>
<evidence type="ECO:0000259" key="16">
    <source>
        <dbReference type="PROSITE" id="PS51192"/>
    </source>
</evidence>
<dbReference type="Gene3D" id="3.30.420.10">
    <property type="entry name" value="Ribonuclease H-like superfamily/Ribonuclease H"/>
    <property type="match status" value="1"/>
</dbReference>
<dbReference type="CDD" id="cd06127">
    <property type="entry name" value="DEDDh"/>
    <property type="match status" value="1"/>
</dbReference>
<dbReference type="NCBIfam" id="NF005981">
    <property type="entry name" value="PRK08074.1"/>
    <property type="match status" value="1"/>
</dbReference>
<dbReference type="GO" id="GO:0051536">
    <property type="term" value="F:iron-sulfur cluster binding"/>
    <property type="evidence" value="ECO:0007669"/>
    <property type="project" value="UniProtKB-KW"/>
</dbReference>
<dbReference type="InterPro" id="IPR006310">
    <property type="entry name" value="DinG"/>
</dbReference>
<evidence type="ECO:0000256" key="4">
    <source>
        <dbReference type="ARBA" id="ARBA00022741"/>
    </source>
</evidence>
<dbReference type="NCBIfam" id="TIGR00573">
    <property type="entry name" value="dnaq"/>
    <property type="match status" value="1"/>
</dbReference>
<dbReference type="FunFam" id="3.30.420.10:FF:000045">
    <property type="entry name" value="3'-5' exonuclease DinG"/>
    <property type="match status" value="1"/>
</dbReference>
<keyword evidence="12" id="KW-0413">Isomerase</keyword>
<dbReference type="HAMAP" id="MF_02206">
    <property type="entry name" value="DinG_exonucl"/>
    <property type="match status" value="1"/>
</dbReference>
<dbReference type="GO" id="GO:0005524">
    <property type="term" value="F:ATP binding"/>
    <property type="evidence" value="ECO:0007669"/>
    <property type="project" value="UniProtKB-UniRule"/>
</dbReference>
<keyword evidence="6 18" id="KW-0347">Helicase</keyword>
<evidence type="ECO:0000256" key="11">
    <source>
        <dbReference type="ARBA" id="ARBA00023125"/>
    </source>
</evidence>
<dbReference type="PROSITE" id="PS51193">
    <property type="entry name" value="HELICASE_ATP_BIND_2"/>
    <property type="match status" value="1"/>
</dbReference>
<dbReference type="InterPro" id="IPR006555">
    <property type="entry name" value="ATP-dep_Helicase_C"/>
</dbReference>
<dbReference type="NCBIfam" id="TIGR01407">
    <property type="entry name" value="dinG_rel"/>
    <property type="match status" value="1"/>
</dbReference>
<evidence type="ECO:0000256" key="8">
    <source>
        <dbReference type="ARBA" id="ARBA00022840"/>
    </source>
</evidence>
<dbReference type="Pfam" id="PF13307">
    <property type="entry name" value="Helicase_C_2"/>
    <property type="match status" value="1"/>
</dbReference>
<feature type="domain" description="Helicase ATP-binding" evidence="16">
    <location>
        <begin position="282"/>
        <end position="506"/>
    </location>
</feature>
<evidence type="ECO:0000256" key="6">
    <source>
        <dbReference type="ARBA" id="ARBA00022806"/>
    </source>
</evidence>
<comment type="cofactor">
    <cofactor evidence="1">
        <name>[4Fe-4S] cluster</name>
        <dbReference type="ChEBI" id="CHEBI:49883"/>
    </cofactor>
</comment>
<dbReference type="Pfam" id="PF06733">
    <property type="entry name" value="DEAD_2"/>
    <property type="match status" value="1"/>
</dbReference>
<evidence type="ECO:0000256" key="10">
    <source>
        <dbReference type="ARBA" id="ARBA00023014"/>
    </source>
</evidence>
<keyword evidence="4 14" id="KW-0547">Nucleotide-binding</keyword>
<feature type="binding site" evidence="14">
    <location>
        <begin position="295"/>
        <end position="302"/>
    </location>
    <ligand>
        <name>ATP</name>
        <dbReference type="ChEBI" id="CHEBI:30616"/>
    </ligand>
</feature>
<dbReference type="InterPro" id="IPR012337">
    <property type="entry name" value="RNaseH-like_sf"/>
</dbReference>
<comment type="caution">
    <text evidence="18">The sequence shown here is derived from an EMBL/GenBank/DDBJ whole genome shotgun (WGS) entry which is preliminary data.</text>
</comment>
<evidence type="ECO:0000256" key="14">
    <source>
        <dbReference type="HAMAP-Rule" id="MF_02206"/>
    </source>
</evidence>
<evidence type="ECO:0000256" key="2">
    <source>
        <dbReference type="ARBA" id="ARBA00022722"/>
    </source>
</evidence>
<dbReference type="EMBL" id="VOQF01000001">
    <property type="protein sequence ID" value="TXC93258.1"/>
    <property type="molecule type" value="Genomic_DNA"/>
</dbReference>
<keyword evidence="11" id="KW-0238">DNA-binding</keyword>
<evidence type="ECO:0000256" key="5">
    <source>
        <dbReference type="ARBA" id="ARBA00022801"/>
    </source>
</evidence>
<dbReference type="GO" id="GO:0003677">
    <property type="term" value="F:DNA binding"/>
    <property type="evidence" value="ECO:0007669"/>
    <property type="project" value="UniProtKB-KW"/>
</dbReference>
<dbReference type="GO" id="GO:0008408">
    <property type="term" value="F:3'-5' exonuclease activity"/>
    <property type="evidence" value="ECO:0007669"/>
    <property type="project" value="UniProtKB-UniRule"/>
</dbReference>
<dbReference type="GO" id="GO:0046872">
    <property type="term" value="F:metal ion binding"/>
    <property type="evidence" value="ECO:0007669"/>
    <property type="project" value="UniProtKB-KW"/>
</dbReference>
<name>A0A5C6W9T6_9BACI</name>
<evidence type="ECO:0000256" key="1">
    <source>
        <dbReference type="ARBA" id="ARBA00001966"/>
    </source>
</evidence>
<dbReference type="PANTHER" id="PTHR11472:SF34">
    <property type="entry name" value="REGULATOR OF TELOMERE ELONGATION HELICASE 1"/>
    <property type="match status" value="1"/>
</dbReference>
<keyword evidence="5 14" id="KW-0378">Hydrolase</keyword>
<gene>
    <name evidence="14 15 18" type="primary">dinG</name>
    <name evidence="18" type="ORF">FS935_03435</name>
</gene>
<dbReference type="SUPFAM" id="SSF53098">
    <property type="entry name" value="Ribonuclease H-like"/>
    <property type="match status" value="1"/>
</dbReference>
<keyword evidence="10" id="KW-0411">Iron-sulfur</keyword>
<dbReference type="GO" id="GO:0043139">
    <property type="term" value="F:5'-3' DNA helicase activity"/>
    <property type="evidence" value="ECO:0007669"/>
    <property type="project" value="UniProtKB-EC"/>
</dbReference>
<evidence type="ECO:0000256" key="3">
    <source>
        <dbReference type="ARBA" id="ARBA00022723"/>
    </source>
</evidence>
<keyword evidence="9" id="KW-0408">Iron</keyword>
<comment type="similarity">
    <text evidence="14 15">Belongs to the helicase family. DinG subfamily. Type 2 sub-subfamily.</text>
</comment>
<feature type="short sequence motif" description="DEAH box" evidence="14">
    <location>
        <begin position="472"/>
        <end position="475"/>
    </location>
</feature>
<dbReference type="Pfam" id="PF00929">
    <property type="entry name" value="RNase_T"/>
    <property type="match status" value="1"/>
</dbReference>
<keyword evidence="19" id="KW-1185">Reference proteome</keyword>
<dbReference type="GO" id="GO:0016887">
    <property type="term" value="F:ATP hydrolysis activity"/>
    <property type="evidence" value="ECO:0007669"/>
    <property type="project" value="RHEA"/>
</dbReference>
<evidence type="ECO:0000313" key="18">
    <source>
        <dbReference type="EMBL" id="TXC93258.1"/>
    </source>
</evidence>
<keyword evidence="7 14" id="KW-0269">Exonuclease</keyword>
<dbReference type="PANTHER" id="PTHR11472">
    <property type="entry name" value="DNA REPAIR DEAD HELICASE RAD3/XP-D SUBFAMILY MEMBER"/>
    <property type="match status" value="1"/>
</dbReference>
<dbReference type="InterPro" id="IPR014013">
    <property type="entry name" value="Helic_SF1/SF2_ATP-bd_DinG/Rad3"/>
</dbReference>
<keyword evidence="8 14" id="KW-0067">ATP-binding</keyword>
<dbReference type="InterPro" id="IPR011545">
    <property type="entry name" value="DEAD/DEAH_box_helicase_dom"/>
</dbReference>
<keyword evidence="3" id="KW-0479">Metal-binding</keyword>
<dbReference type="AlphaFoldDB" id="A0A5C6W9T6"/>
<evidence type="ECO:0000256" key="15">
    <source>
        <dbReference type="RuleBase" id="RU364106"/>
    </source>
</evidence>
<evidence type="ECO:0000256" key="13">
    <source>
        <dbReference type="ARBA" id="ARBA00048954"/>
    </source>
</evidence>
<dbReference type="InterPro" id="IPR006054">
    <property type="entry name" value="DnaQ"/>
</dbReference>
<dbReference type="PROSITE" id="PS51192">
    <property type="entry name" value="HELICASE_ATP_BIND_1"/>
    <property type="match status" value="1"/>
</dbReference>
<proteinExistence type="inferred from homology"/>
<evidence type="ECO:0000313" key="19">
    <source>
        <dbReference type="Proteomes" id="UP000321363"/>
    </source>
</evidence>
<dbReference type="GO" id="GO:0003887">
    <property type="term" value="F:DNA-directed DNA polymerase activity"/>
    <property type="evidence" value="ECO:0007669"/>
    <property type="project" value="InterPro"/>
</dbReference>
<evidence type="ECO:0000256" key="9">
    <source>
        <dbReference type="ARBA" id="ARBA00023004"/>
    </source>
</evidence>
<evidence type="ECO:0000256" key="7">
    <source>
        <dbReference type="ARBA" id="ARBA00022839"/>
    </source>
</evidence>
<reference evidence="18 19" key="1">
    <citation type="journal article" date="2005" name="Int. J. Syst. Evol. Microbiol.">
        <title>Bacillus litoralis sp. nov., isolated from a tidal flat of the Yellow Sea in Korea.</title>
        <authorList>
            <person name="Yoon J.H."/>
            <person name="Oh T.K."/>
        </authorList>
    </citation>
    <scope>NUCLEOTIDE SEQUENCE [LARGE SCALE GENOMIC DNA]</scope>
    <source>
        <strain evidence="18 19">SW-211</strain>
    </source>
</reference>
<dbReference type="Proteomes" id="UP000321363">
    <property type="component" value="Unassembled WGS sequence"/>
</dbReference>
<dbReference type="Gene3D" id="3.40.50.300">
    <property type="entry name" value="P-loop containing nucleotide triphosphate hydrolases"/>
    <property type="match status" value="2"/>
</dbReference>
<evidence type="ECO:0000259" key="17">
    <source>
        <dbReference type="PROSITE" id="PS51193"/>
    </source>
</evidence>
<dbReference type="InterPro" id="IPR036397">
    <property type="entry name" value="RNaseH_sf"/>
</dbReference>
<dbReference type="SMART" id="SM00479">
    <property type="entry name" value="EXOIII"/>
    <property type="match status" value="1"/>
</dbReference>
<sequence>MIEVLFMNEQRYVVLDLETTGNAPKKGDKIIQIAAVVIENGQIVDRYMSFVNPLQKIPVFIEQLTGITNSMVENAPTFEEIAEEIIKLLDDSFFVAHNVYFDLSFLQEELKKCGYQFSGQVLDTVELARLVFPTENSYKLSDLSVKFNMIHENPHRADSDAEATALLFIRIYNKIKSLPLLTLKQLIKLSRSFISDFEEELDNIITEKLVKLSGFERPDLETVRSLAIKKIEETSFDYGKSEAKYSFEQIATLFENHDGQMTDVIEDYHVRPEQMKMMSEVDHALFSHQHSLIEAPTGSGKTIGYLVPALLFSKQENKSVVVSTYTTTLQTQMIERDIPFLQKVLPFHISAAILKGQSHYLCLQKFEQSLHEQEDNYDFILSKAQLLIWLTETETGDLDELNLPSGGRALWEQLHVDRSSFQNNPFYSFCFYQRAKKKAQEANVIITNHAMVLSDIQRKDQTLPKYDEIIIDEAHHLHRVASEQFGLRLSYLDIHTMLNRLGLSTSNGLIKKFKQLQEKCLKEKMSIPQKLDSIFLQLQEESHLFFSGLHAYVYKRRNDPVLNRSSYKYDPDLENNRSWNSLLELVKRIQFLMNDYQMLLQKWFNHLESINKGELSIKDNLILEEFSQHQLLIKQYKDAIEYLFFEKDESIVKWIEIDSKGAKNAVSVYAQPIQVGDYLADEFFAQKQSVILTSATLTIKNSFSYMIETLGLNDLYPKEVQLKSSFPYKKQVKLFIPSDMPMVNEVTTEDYSEAIAANIGSVAQITDGKILVLFTSFEMLRKTYYLLKEDITLEDFVIMGQGTGSGSPSRITKNFRQYERAILLGTNSFWEGVDFPGDDLKALMIVRLPFASPDEPTVSAKSKLLEQQGKNSFYDFSLPEAILRFKQGFGRLIRNESDKGILFILDNRIVSTKYGKQFLLSLPDLDIEKKPMHELTHLIEEWIN</sequence>
<feature type="domain" description="Helicase ATP-binding" evidence="17">
    <location>
        <begin position="260"/>
        <end position="520"/>
    </location>
</feature>
<dbReference type="InterPro" id="IPR014001">
    <property type="entry name" value="Helicase_ATP-bd"/>
</dbReference>